<gene>
    <name evidence="1" type="ORF">ETQ85_11660</name>
</gene>
<protein>
    <submittedName>
        <fullName evidence="1">Uncharacterized protein</fullName>
    </submittedName>
</protein>
<proteinExistence type="predicted"/>
<evidence type="ECO:0000313" key="1">
    <source>
        <dbReference type="EMBL" id="TYC56507.1"/>
    </source>
</evidence>
<accession>A0A6C2CQZ0</accession>
<dbReference type="AlphaFoldDB" id="A0A6C2CQZ0"/>
<keyword evidence="2" id="KW-1185">Reference proteome</keyword>
<name>A0A6C2CQZ0_9RHOO</name>
<evidence type="ECO:0000313" key="2">
    <source>
        <dbReference type="Proteomes" id="UP000389128"/>
    </source>
</evidence>
<reference evidence="1 2" key="1">
    <citation type="submission" date="2019-01" db="EMBL/GenBank/DDBJ databases">
        <title>Zoogloea oleivorans genome sequencing and assembly.</title>
        <authorList>
            <person name="Tancsics A."/>
            <person name="Farkas M."/>
            <person name="Kriszt B."/>
            <person name="Maroti G."/>
            <person name="Horvath B."/>
        </authorList>
    </citation>
    <scope>NUCLEOTIDE SEQUENCE [LARGE SCALE GENOMIC DNA]</scope>
    <source>
        <strain evidence="1 2">Buc</strain>
    </source>
</reference>
<comment type="caution">
    <text evidence="1">The sequence shown here is derived from an EMBL/GenBank/DDBJ whole genome shotgun (WGS) entry which is preliminary data.</text>
</comment>
<dbReference type="RefSeq" id="WP_148579245.1">
    <property type="nucleotide sequence ID" value="NZ_SDKK01000010.1"/>
</dbReference>
<dbReference type="OrthoDB" id="198309at2"/>
<sequence length="97" mass="10024">MEIVDNATRLKARLLEQGADPTRPGWLRVSLAVSEAGPCGVLPSLIHAAAGEALTVLVGPEDRPRVEALTAGASLVLQLRLRAPGVHTVVPGSVSAE</sequence>
<organism evidence="1 2">
    <name type="scientific">Zoogloea oleivorans</name>
    <dbReference type="NCBI Taxonomy" id="1552750"/>
    <lineage>
        <taxon>Bacteria</taxon>
        <taxon>Pseudomonadati</taxon>
        <taxon>Pseudomonadota</taxon>
        <taxon>Betaproteobacteria</taxon>
        <taxon>Rhodocyclales</taxon>
        <taxon>Zoogloeaceae</taxon>
        <taxon>Zoogloea</taxon>
    </lineage>
</organism>
<dbReference type="Proteomes" id="UP000389128">
    <property type="component" value="Unassembled WGS sequence"/>
</dbReference>
<dbReference type="EMBL" id="SDKK01000010">
    <property type="protein sequence ID" value="TYC56507.1"/>
    <property type="molecule type" value="Genomic_DNA"/>
</dbReference>